<evidence type="ECO:0000313" key="7">
    <source>
        <dbReference type="Proteomes" id="UP001521785"/>
    </source>
</evidence>
<feature type="compositionally biased region" description="Polar residues" evidence="3">
    <location>
        <begin position="750"/>
        <end position="767"/>
    </location>
</feature>
<accession>A0ABR3RI31</accession>
<evidence type="ECO:0000256" key="1">
    <source>
        <dbReference type="ARBA" id="ARBA00022741"/>
    </source>
</evidence>
<evidence type="ECO:0000313" key="6">
    <source>
        <dbReference type="EMBL" id="KAL1604080.1"/>
    </source>
</evidence>
<dbReference type="InterPro" id="IPR045063">
    <property type="entry name" value="Dynamin_N"/>
</dbReference>
<dbReference type="Pfam" id="PF00350">
    <property type="entry name" value="Dynamin_N"/>
    <property type="match status" value="1"/>
</dbReference>
<organism evidence="6 7">
    <name type="scientific">Paraconiothyrium brasiliense</name>
    <dbReference type="NCBI Taxonomy" id="300254"/>
    <lineage>
        <taxon>Eukaryota</taxon>
        <taxon>Fungi</taxon>
        <taxon>Dikarya</taxon>
        <taxon>Ascomycota</taxon>
        <taxon>Pezizomycotina</taxon>
        <taxon>Dothideomycetes</taxon>
        <taxon>Pleosporomycetidae</taxon>
        <taxon>Pleosporales</taxon>
        <taxon>Massarineae</taxon>
        <taxon>Didymosphaeriaceae</taxon>
        <taxon>Paraconiothyrium</taxon>
    </lineage>
</organism>
<dbReference type="EMBL" id="JAKJXO020000006">
    <property type="protein sequence ID" value="KAL1604080.1"/>
    <property type="molecule type" value="Genomic_DNA"/>
</dbReference>
<dbReference type="PANTHER" id="PTHR11566">
    <property type="entry name" value="DYNAMIN"/>
    <property type="match status" value="1"/>
</dbReference>
<dbReference type="InterPro" id="IPR000375">
    <property type="entry name" value="Dynamin_stalk"/>
</dbReference>
<gene>
    <name evidence="6" type="ORF">SLS60_005672</name>
</gene>
<feature type="region of interest" description="Disordered" evidence="3">
    <location>
        <begin position="1"/>
        <end position="25"/>
    </location>
</feature>
<dbReference type="Gene3D" id="3.40.50.300">
    <property type="entry name" value="P-loop containing nucleotide triphosphate hydrolases"/>
    <property type="match status" value="1"/>
</dbReference>
<proteinExistence type="predicted"/>
<dbReference type="PRINTS" id="PR00195">
    <property type="entry name" value="DYNAMIN"/>
</dbReference>
<feature type="domain" description="Dynamin-type G" evidence="5">
    <location>
        <begin position="51"/>
        <end position="340"/>
    </location>
</feature>
<keyword evidence="7" id="KW-1185">Reference proteome</keyword>
<dbReference type="CDD" id="cd08771">
    <property type="entry name" value="DLP_1"/>
    <property type="match status" value="1"/>
</dbReference>
<dbReference type="SUPFAM" id="SSF52540">
    <property type="entry name" value="P-loop containing nucleoside triphosphate hydrolases"/>
    <property type="match status" value="1"/>
</dbReference>
<keyword evidence="2" id="KW-0342">GTP-binding</keyword>
<feature type="compositionally biased region" description="Polar residues" evidence="3">
    <location>
        <begin position="11"/>
        <end position="25"/>
    </location>
</feature>
<sequence length="848" mass="94335">MAEGDLVNGEGESNTTLVNGTNGASTILQSNDTRNILDIVDNLRSQGISRYIDLPEIIVCGEQSSGKSSVLEAISGVTFPSKDNLCTRFATELILRRGPKSPIKIRIVPGTNEERSQDEKTKLLEFKHEISVSAEALKLDKIIESAKTAMGIDDSTKVFSSDILRLELSSPELPHLTLVDLPGLFQAGSRAQSDADSDTVKSLVLKYMRSPRSIILAVVSAKNDFNNQVITKYSREIDPNGLRTLGLITKPDTLDKGSDSERFFVDLAQNRDVKFRLGWHVLRNREYATSHFTLHERNLAEEQFFASGIWTSLHPTQVGVHSLKPRLSKILKDQILVQLPDVLAQIQDGVQDCNHRLEILGASRTTTQEQQRYLLHVSQSFSRLVKAAADGLYSDPFFGDASTEVGYRRRLRAILQNTLTDFAEVMRKEGHAHAIVDEGSANQPRQITRQAYVAKVKNLLKRSRGRELPGTFDPLIVGQLFHEQREPWASLVNATVDKVVQAVHFVVHSVLSHFSNLSTLDALLKYFIYPRLEALTKELRGKVDELLKPHETGHPITYNHYLTENVQKAQDKRRAREIKKSLEDSFGHDFTPEGSQLLQLDVNQLIQFLVGKSEADMNNYASSTATDFMEAYYKVIPRPLPPTGVFPYKKQVALKKVIDDFSVLAVEVCFIEKLPNLFCPEDVFNLTDETIATLAAEDAESAAERARCSEKLQVLENGLKALKNVQGIPSSTFHDQIEATIDDRGEESSVEASSVTHELTTGNLEESTKSLSLVNGVRSAQNPVPIDSEPVSEPREAPVPVRSPGFDFVGDPWGPSIFTTGAKKKKGKKMAKPRRPPPLEEYADGFDS</sequence>
<comment type="caution">
    <text evidence="6">The sequence shown here is derived from an EMBL/GenBank/DDBJ whole genome shotgun (WGS) entry which is preliminary data.</text>
</comment>
<dbReference type="InterPro" id="IPR022812">
    <property type="entry name" value="Dynamin"/>
</dbReference>
<dbReference type="InterPro" id="IPR020850">
    <property type="entry name" value="GED_dom"/>
</dbReference>
<dbReference type="PROSITE" id="PS51388">
    <property type="entry name" value="GED"/>
    <property type="match status" value="1"/>
</dbReference>
<dbReference type="Pfam" id="PF01031">
    <property type="entry name" value="Dynamin_M"/>
    <property type="match status" value="1"/>
</dbReference>
<dbReference type="PANTHER" id="PTHR11566:SF149">
    <property type="entry name" value="GTPASE, PUTATIVE (AFU_ORTHOLOGUE AFUA_6G11890)-RELATED"/>
    <property type="match status" value="1"/>
</dbReference>
<feature type="compositionally biased region" description="Basic residues" evidence="3">
    <location>
        <begin position="822"/>
        <end position="835"/>
    </location>
</feature>
<dbReference type="InterPro" id="IPR030381">
    <property type="entry name" value="G_DYNAMIN_dom"/>
</dbReference>
<reference evidence="6 7" key="1">
    <citation type="submission" date="2024-02" db="EMBL/GenBank/DDBJ databases">
        <title>De novo assembly and annotation of 12 fungi associated with fruit tree decline syndrome in Ontario, Canada.</title>
        <authorList>
            <person name="Sulman M."/>
            <person name="Ellouze W."/>
            <person name="Ilyukhin E."/>
        </authorList>
    </citation>
    <scope>NUCLEOTIDE SEQUENCE [LARGE SCALE GENOMIC DNA]</scope>
    <source>
        <strain evidence="6 7">M42-189</strain>
    </source>
</reference>
<evidence type="ECO:0000259" key="5">
    <source>
        <dbReference type="PROSITE" id="PS51718"/>
    </source>
</evidence>
<dbReference type="Proteomes" id="UP001521785">
    <property type="component" value="Unassembled WGS sequence"/>
</dbReference>
<evidence type="ECO:0000256" key="3">
    <source>
        <dbReference type="SAM" id="MobiDB-lite"/>
    </source>
</evidence>
<keyword evidence="1" id="KW-0547">Nucleotide-binding</keyword>
<evidence type="ECO:0000256" key="2">
    <source>
        <dbReference type="ARBA" id="ARBA00023134"/>
    </source>
</evidence>
<dbReference type="PROSITE" id="PS51718">
    <property type="entry name" value="G_DYNAMIN_2"/>
    <property type="match status" value="1"/>
</dbReference>
<protein>
    <recommendedName>
        <fullName evidence="8">Dynamin family protein</fullName>
    </recommendedName>
</protein>
<evidence type="ECO:0000259" key="4">
    <source>
        <dbReference type="PROSITE" id="PS51388"/>
    </source>
</evidence>
<dbReference type="InterPro" id="IPR027417">
    <property type="entry name" value="P-loop_NTPase"/>
</dbReference>
<dbReference type="InterPro" id="IPR001401">
    <property type="entry name" value="Dynamin_GTPase"/>
</dbReference>
<evidence type="ECO:0008006" key="8">
    <source>
        <dbReference type="Google" id="ProtNLM"/>
    </source>
</evidence>
<name>A0ABR3RI31_9PLEO</name>
<feature type="region of interest" description="Disordered" evidence="3">
    <location>
        <begin position="780"/>
        <end position="848"/>
    </location>
</feature>
<feature type="region of interest" description="Disordered" evidence="3">
    <location>
        <begin position="743"/>
        <end position="767"/>
    </location>
</feature>
<feature type="domain" description="GED" evidence="4">
    <location>
        <begin position="622"/>
        <end position="730"/>
    </location>
</feature>
<dbReference type="SMART" id="SM00053">
    <property type="entry name" value="DYNc"/>
    <property type="match status" value="1"/>
</dbReference>